<organism evidence="2 3">
    <name type="scientific">Blyttiomyces helicus</name>
    <dbReference type="NCBI Taxonomy" id="388810"/>
    <lineage>
        <taxon>Eukaryota</taxon>
        <taxon>Fungi</taxon>
        <taxon>Fungi incertae sedis</taxon>
        <taxon>Chytridiomycota</taxon>
        <taxon>Chytridiomycota incertae sedis</taxon>
        <taxon>Chytridiomycetes</taxon>
        <taxon>Chytridiomycetes incertae sedis</taxon>
        <taxon>Blyttiomyces</taxon>
    </lineage>
</organism>
<proteinExistence type="predicted"/>
<accession>A0A4P9WL64</accession>
<gene>
    <name evidence="2" type="ORF">BDK51DRAFT_41400</name>
</gene>
<feature type="compositionally biased region" description="Acidic residues" evidence="1">
    <location>
        <begin position="123"/>
        <end position="140"/>
    </location>
</feature>
<dbReference type="AlphaFoldDB" id="A0A4P9WL64"/>
<evidence type="ECO:0000313" key="2">
    <source>
        <dbReference type="EMBL" id="RKO93132.1"/>
    </source>
</evidence>
<protein>
    <submittedName>
        <fullName evidence="2">Uncharacterized protein</fullName>
    </submittedName>
</protein>
<feature type="region of interest" description="Disordered" evidence="1">
    <location>
        <begin position="115"/>
        <end position="161"/>
    </location>
</feature>
<evidence type="ECO:0000313" key="3">
    <source>
        <dbReference type="Proteomes" id="UP000269721"/>
    </source>
</evidence>
<name>A0A4P9WL64_9FUNG</name>
<evidence type="ECO:0000256" key="1">
    <source>
        <dbReference type="SAM" id="MobiDB-lite"/>
    </source>
</evidence>
<feature type="region of interest" description="Disordered" evidence="1">
    <location>
        <begin position="24"/>
        <end position="53"/>
    </location>
</feature>
<sequence>MNLRFGSAAVVDPSTPFETLTVPSQHFTRRKAGAGSSNKTKSGGMGTRVTKPPTDYFLEHATLKRATTGATNRDGRPLLRSDLEAASPTRQVPLRWAMVNEKKHLEFKWYDGEEQYDKREESGEQESGEQESDELEGYNEEEGRGTPSHELPSKPNSLMVTLPPSRDHHRALGQWNFASDRHQVHQSWSRPRFSTRAPDDRWVRAKRNPLPVCSNTQTSLFQILARADTWCWLDDRAQCPQVPAFTAIRFRVPTAVVGQAVQVRARMPGCHLIRVFLSASGHLSAAAVTH</sequence>
<reference evidence="3" key="1">
    <citation type="journal article" date="2018" name="Nat. Microbiol.">
        <title>Leveraging single-cell genomics to expand the fungal tree of life.</title>
        <authorList>
            <person name="Ahrendt S.R."/>
            <person name="Quandt C.A."/>
            <person name="Ciobanu D."/>
            <person name="Clum A."/>
            <person name="Salamov A."/>
            <person name="Andreopoulos B."/>
            <person name="Cheng J.F."/>
            <person name="Woyke T."/>
            <person name="Pelin A."/>
            <person name="Henrissat B."/>
            <person name="Reynolds N.K."/>
            <person name="Benny G.L."/>
            <person name="Smith M.E."/>
            <person name="James T.Y."/>
            <person name="Grigoriev I.V."/>
        </authorList>
    </citation>
    <scope>NUCLEOTIDE SEQUENCE [LARGE SCALE GENOMIC DNA]</scope>
</reference>
<dbReference type="Proteomes" id="UP000269721">
    <property type="component" value="Unassembled WGS sequence"/>
</dbReference>
<keyword evidence="3" id="KW-1185">Reference proteome</keyword>
<dbReference type="EMBL" id="KZ994360">
    <property type="protein sequence ID" value="RKO93132.1"/>
    <property type="molecule type" value="Genomic_DNA"/>
</dbReference>